<evidence type="ECO:0000313" key="10">
    <source>
        <dbReference type="Proteomes" id="UP000000740"/>
    </source>
</evidence>
<evidence type="ECO:0000256" key="6">
    <source>
        <dbReference type="ARBA" id="ARBA00023014"/>
    </source>
</evidence>
<evidence type="ECO:0000259" key="8">
    <source>
        <dbReference type="Pfam" id="PF03167"/>
    </source>
</evidence>
<evidence type="ECO:0000256" key="3">
    <source>
        <dbReference type="ARBA" id="ARBA00022763"/>
    </source>
</evidence>
<dbReference type="InterPro" id="IPR036895">
    <property type="entry name" value="Uracil-DNA_glycosylase-like_sf"/>
</dbReference>
<dbReference type="GO" id="GO:0097506">
    <property type="term" value="F:deaminated base DNA N-glycosylase activity"/>
    <property type="evidence" value="ECO:0007669"/>
    <property type="project" value="UniProtKB-ARBA"/>
</dbReference>
<accession>B9LTS8</accession>
<dbReference type="AlphaFoldDB" id="B9LTS8"/>
<dbReference type="EMBL" id="CP001365">
    <property type="protein sequence ID" value="ACM56212.1"/>
    <property type="molecule type" value="Genomic_DNA"/>
</dbReference>
<keyword evidence="4" id="KW-0378">Hydrolase</keyword>
<dbReference type="PANTHER" id="PTHR33693">
    <property type="entry name" value="TYPE-5 URACIL-DNA GLYCOSYLASE"/>
    <property type="match status" value="1"/>
</dbReference>
<evidence type="ECO:0000256" key="7">
    <source>
        <dbReference type="ARBA" id="ARBA00023204"/>
    </source>
</evidence>
<gene>
    <name evidence="9" type="ordered locus">Hlac_0610</name>
</gene>
<keyword evidence="7" id="KW-0234">DNA repair</keyword>
<dbReference type="InterPro" id="IPR051536">
    <property type="entry name" value="UDG_Type-4/5"/>
</dbReference>
<evidence type="ECO:0000256" key="1">
    <source>
        <dbReference type="ARBA" id="ARBA00022485"/>
    </source>
</evidence>
<dbReference type="PANTHER" id="PTHR33693:SF1">
    <property type="entry name" value="TYPE-4 URACIL-DNA GLYCOSYLASE"/>
    <property type="match status" value="1"/>
</dbReference>
<keyword evidence="6" id="KW-0411">Iron-sulfur</keyword>
<proteinExistence type="predicted"/>
<dbReference type="SUPFAM" id="SSF52141">
    <property type="entry name" value="Uracil-DNA glycosylase-like"/>
    <property type="match status" value="1"/>
</dbReference>
<dbReference type="Pfam" id="PF03167">
    <property type="entry name" value="UDG"/>
    <property type="match status" value="1"/>
</dbReference>
<dbReference type="InterPro" id="IPR005122">
    <property type="entry name" value="Uracil-DNA_glycosylase-like"/>
</dbReference>
<evidence type="ECO:0000256" key="5">
    <source>
        <dbReference type="ARBA" id="ARBA00023004"/>
    </source>
</evidence>
<keyword evidence="10" id="KW-1185">Reference proteome</keyword>
<dbReference type="eggNOG" id="arCOG00905">
    <property type="taxonomic scope" value="Archaea"/>
</dbReference>
<dbReference type="KEGG" id="hla:Hlac_0610"/>
<reference evidence="9 10" key="1">
    <citation type="journal article" date="2016" name="Stand. Genomic Sci.">
        <title>Complete genome sequence of the Antarctic Halorubrum lacusprofundi type strain ACAM 34.</title>
        <authorList>
            <person name="Anderson I.J."/>
            <person name="DasSarma P."/>
            <person name="Lucas S."/>
            <person name="Copeland A."/>
            <person name="Lapidus A."/>
            <person name="Del Rio T.G."/>
            <person name="Tice H."/>
            <person name="Dalin E."/>
            <person name="Bruce D.C."/>
            <person name="Goodwin L."/>
            <person name="Pitluck S."/>
            <person name="Sims D."/>
            <person name="Brettin T.S."/>
            <person name="Detter J.C."/>
            <person name="Han C.S."/>
            <person name="Larimer F."/>
            <person name="Hauser L."/>
            <person name="Land M."/>
            <person name="Ivanova N."/>
            <person name="Richardson P."/>
            <person name="Cavicchioli R."/>
            <person name="DasSarma S."/>
            <person name="Woese C.R."/>
            <person name="Kyrpides N.C."/>
        </authorList>
    </citation>
    <scope>NUCLEOTIDE SEQUENCE [LARGE SCALE GENOMIC DNA]</scope>
    <source>
        <strain evidence="10">ATCC 49239 / DSM 5036 / JCM 8891 / ACAM 34</strain>
    </source>
</reference>
<evidence type="ECO:0000256" key="4">
    <source>
        <dbReference type="ARBA" id="ARBA00022801"/>
    </source>
</evidence>
<dbReference type="Gene3D" id="3.40.470.10">
    <property type="entry name" value="Uracil-DNA glycosylase-like domain"/>
    <property type="match status" value="1"/>
</dbReference>
<name>B9LTS8_HALLT</name>
<evidence type="ECO:0000313" key="9">
    <source>
        <dbReference type="EMBL" id="ACM56212.1"/>
    </source>
</evidence>
<keyword evidence="1" id="KW-0004">4Fe-4S</keyword>
<dbReference type="GO" id="GO:0051539">
    <property type="term" value="F:4 iron, 4 sulfur cluster binding"/>
    <property type="evidence" value="ECO:0007669"/>
    <property type="project" value="UniProtKB-KW"/>
</dbReference>
<dbReference type="HOGENOM" id="CLU_044815_4_0_2"/>
<dbReference type="Proteomes" id="UP000000740">
    <property type="component" value="Chromosome 1"/>
</dbReference>
<sequence length="215" mass="23178">MRPDCESFVPGYGDANADFHVVGDHPGVHGGVDAGIPFTGEPWSTAFLSALAEGGLIGGFDDSADDPATIDDSADGAETADPIVADRTFFSYLHMCVPDGVPDEASYNDMERFFDAELRAIAAHVLLPVGARATDHVLQQYTSRAHKTEIDMDALHAEELLGSGWLVLPIKDPAEWTEGDGDRLAAALRELQSTDFRRESDLGRFIAGSEPYLVR</sequence>
<protein>
    <recommendedName>
        <fullName evidence="8">Uracil-DNA glycosylase-like domain-containing protein</fullName>
    </recommendedName>
</protein>
<keyword evidence="3" id="KW-0227">DNA damage</keyword>
<feature type="domain" description="Uracil-DNA glycosylase-like" evidence="8">
    <location>
        <begin position="10"/>
        <end position="174"/>
    </location>
</feature>
<keyword evidence="2" id="KW-0479">Metal-binding</keyword>
<organism evidence="9 10">
    <name type="scientific">Halorubrum lacusprofundi (strain ATCC 49239 / DSM 5036 / JCM 8891 / ACAM 34)</name>
    <dbReference type="NCBI Taxonomy" id="416348"/>
    <lineage>
        <taxon>Archaea</taxon>
        <taxon>Methanobacteriati</taxon>
        <taxon>Methanobacteriota</taxon>
        <taxon>Stenosarchaea group</taxon>
        <taxon>Halobacteria</taxon>
        <taxon>Halobacteriales</taxon>
        <taxon>Haloferacaceae</taxon>
        <taxon>Halorubrum</taxon>
    </lineage>
</organism>
<dbReference type="GO" id="GO:0046872">
    <property type="term" value="F:metal ion binding"/>
    <property type="evidence" value="ECO:0007669"/>
    <property type="project" value="UniProtKB-KW"/>
</dbReference>
<keyword evidence="5" id="KW-0408">Iron</keyword>
<dbReference type="GO" id="GO:0006281">
    <property type="term" value="P:DNA repair"/>
    <property type="evidence" value="ECO:0007669"/>
    <property type="project" value="UniProtKB-KW"/>
</dbReference>
<evidence type="ECO:0000256" key="2">
    <source>
        <dbReference type="ARBA" id="ARBA00022723"/>
    </source>
</evidence>